<keyword evidence="1" id="KW-0472">Membrane</keyword>
<dbReference type="PROSITE" id="PS00409">
    <property type="entry name" value="PROKAR_NTER_METHYL"/>
    <property type="match status" value="1"/>
</dbReference>
<proteinExistence type="predicted"/>
<organism evidence="2 3">
    <name type="scientific">Variovorax soli</name>
    <dbReference type="NCBI Taxonomy" id="376815"/>
    <lineage>
        <taxon>Bacteria</taxon>
        <taxon>Pseudomonadati</taxon>
        <taxon>Pseudomonadota</taxon>
        <taxon>Betaproteobacteria</taxon>
        <taxon>Burkholderiales</taxon>
        <taxon>Comamonadaceae</taxon>
        <taxon>Variovorax</taxon>
    </lineage>
</organism>
<dbReference type="Pfam" id="PF16074">
    <property type="entry name" value="PilW"/>
    <property type="match status" value="1"/>
</dbReference>
<evidence type="ECO:0000313" key="2">
    <source>
        <dbReference type="EMBL" id="MDR6534722.1"/>
    </source>
</evidence>
<reference evidence="2 3" key="1">
    <citation type="submission" date="2023-07" db="EMBL/GenBank/DDBJ databases">
        <title>Sorghum-associated microbial communities from plants grown in Nebraska, USA.</title>
        <authorList>
            <person name="Schachtman D."/>
        </authorList>
    </citation>
    <scope>NUCLEOTIDE SEQUENCE [LARGE SCALE GENOMIC DNA]</scope>
    <source>
        <strain evidence="2 3">DS1781</strain>
    </source>
</reference>
<evidence type="ECO:0000256" key="1">
    <source>
        <dbReference type="SAM" id="Phobius"/>
    </source>
</evidence>
<accession>A0ABU1N8F0</accession>
<keyword evidence="1" id="KW-1133">Transmembrane helix</keyword>
<gene>
    <name evidence="2" type="ORF">J2739_000482</name>
</gene>
<dbReference type="Pfam" id="PF07963">
    <property type="entry name" value="N_methyl"/>
    <property type="match status" value="1"/>
</dbReference>
<dbReference type="InterPro" id="IPR032092">
    <property type="entry name" value="PilW"/>
</dbReference>
<keyword evidence="3" id="KW-1185">Reference proteome</keyword>
<comment type="caution">
    <text evidence="2">The sequence shown here is derived from an EMBL/GenBank/DDBJ whole genome shotgun (WGS) entry which is preliminary data.</text>
</comment>
<protein>
    <submittedName>
        <fullName evidence="2">Type IV pilus assembly protein PilW</fullName>
    </submittedName>
</protein>
<dbReference type="NCBIfam" id="TIGR02532">
    <property type="entry name" value="IV_pilin_GFxxxE"/>
    <property type="match status" value="1"/>
</dbReference>
<keyword evidence="1" id="KW-0812">Transmembrane</keyword>
<sequence>MTASTPSSRAPHRGLTLIELLVAMAIGLIVTLAVTSIVTVGEAHKRTTTSTNDMSQSGAFAAYALDRVLRSAGSGFVQSGTLGVYGCKLSVARDIGGTATTILPRLTAFPAPFASFLGGAGAGFAGNLRVAPLLIAQDQSATGSDVLVVMGGNGAAGDIPRQIRSGVTGTNNLRLNNTIGLANGDLGLVAQEGTEDCLIEQVNVTDTTAFAAAGNEVLPLGGRYFTSTGATTSLATLAAGGSAYYTPLGNTLSNNVQFQLLGVGANQTLFAYDLLRSAGTGSDADALQTIADSVVELRALYGIDTNGDGIINDWVAPSGTTYGIANLMTKPADIRQIVAVRVALVMRSAELNKDNVSPASLTLFSDLATALQRSVTLDPRYRYRVIDTTIPLRNMLLQSAS</sequence>
<evidence type="ECO:0000313" key="3">
    <source>
        <dbReference type="Proteomes" id="UP001184230"/>
    </source>
</evidence>
<dbReference type="EMBL" id="JAVDRF010000001">
    <property type="protein sequence ID" value="MDR6534722.1"/>
    <property type="molecule type" value="Genomic_DNA"/>
</dbReference>
<dbReference type="RefSeq" id="WP_309898134.1">
    <property type="nucleotide sequence ID" value="NZ_JAVDRF010000001.1"/>
</dbReference>
<name>A0ABU1N8F0_9BURK</name>
<dbReference type="InterPro" id="IPR012902">
    <property type="entry name" value="N_methyl_site"/>
</dbReference>
<feature type="transmembrane region" description="Helical" evidence="1">
    <location>
        <begin position="20"/>
        <end position="40"/>
    </location>
</feature>
<dbReference type="Proteomes" id="UP001184230">
    <property type="component" value="Unassembled WGS sequence"/>
</dbReference>